<evidence type="ECO:0000256" key="1">
    <source>
        <dbReference type="ARBA" id="ARBA00005417"/>
    </source>
</evidence>
<dbReference type="InterPro" id="IPR003439">
    <property type="entry name" value="ABC_transporter-like_ATP-bd"/>
</dbReference>
<dbReference type="InterPro" id="IPR027417">
    <property type="entry name" value="P-loop_NTPase"/>
</dbReference>
<dbReference type="InterPro" id="IPR017871">
    <property type="entry name" value="ABC_transporter-like_CS"/>
</dbReference>
<dbReference type="GO" id="GO:0016887">
    <property type="term" value="F:ATP hydrolysis activity"/>
    <property type="evidence" value="ECO:0007669"/>
    <property type="project" value="InterPro"/>
</dbReference>
<dbReference type="PANTHER" id="PTHR43776">
    <property type="entry name" value="TRANSPORT ATP-BINDING PROTEIN"/>
    <property type="match status" value="1"/>
</dbReference>
<comment type="similarity">
    <text evidence="1">Belongs to the ABC transporter superfamily.</text>
</comment>
<evidence type="ECO:0000256" key="2">
    <source>
        <dbReference type="ARBA" id="ARBA00022448"/>
    </source>
</evidence>
<evidence type="ECO:0000313" key="6">
    <source>
        <dbReference type="EMBL" id="HJC88041.1"/>
    </source>
</evidence>
<dbReference type="EMBL" id="DWVS01000208">
    <property type="protein sequence ID" value="HJC88041.1"/>
    <property type="molecule type" value="Genomic_DNA"/>
</dbReference>
<gene>
    <name evidence="6" type="ORF">H9926_08510</name>
</gene>
<dbReference type="CDD" id="cd03257">
    <property type="entry name" value="ABC_NikE_OppD_transporters"/>
    <property type="match status" value="1"/>
</dbReference>
<reference evidence="6" key="1">
    <citation type="journal article" date="2021" name="PeerJ">
        <title>Extensive microbial diversity within the chicken gut microbiome revealed by metagenomics and culture.</title>
        <authorList>
            <person name="Gilroy R."/>
            <person name="Ravi A."/>
            <person name="Getino M."/>
            <person name="Pursley I."/>
            <person name="Horton D.L."/>
            <person name="Alikhan N.F."/>
            <person name="Baker D."/>
            <person name="Gharbi K."/>
            <person name="Hall N."/>
            <person name="Watson M."/>
            <person name="Adriaenssens E.M."/>
            <person name="Foster-Nyarko E."/>
            <person name="Jarju S."/>
            <person name="Secka A."/>
            <person name="Antonio M."/>
            <person name="Oren A."/>
            <person name="Chaudhuri R.R."/>
            <person name="La Ragione R."/>
            <person name="Hildebrand F."/>
            <person name="Pallen M.J."/>
        </authorList>
    </citation>
    <scope>NUCLEOTIDE SEQUENCE</scope>
    <source>
        <strain evidence="6">ChiBcec1-1630</strain>
    </source>
</reference>
<organism evidence="6 7">
    <name type="scientific">Candidatus Eisenbergiella intestinigallinarum</name>
    <dbReference type="NCBI Taxonomy" id="2838549"/>
    <lineage>
        <taxon>Bacteria</taxon>
        <taxon>Bacillati</taxon>
        <taxon>Bacillota</taxon>
        <taxon>Clostridia</taxon>
        <taxon>Lachnospirales</taxon>
        <taxon>Lachnospiraceae</taxon>
        <taxon>Eisenbergiella</taxon>
    </lineage>
</organism>
<dbReference type="SUPFAM" id="SSF52540">
    <property type="entry name" value="P-loop containing nucleoside triphosphate hydrolases"/>
    <property type="match status" value="1"/>
</dbReference>
<dbReference type="PANTHER" id="PTHR43776:SF7">
    <property type="entry name" value="D,D-DIPEPTIDE TRANSPORT ATP-BINDING PROTEIN DDPF-RELATED"/>
    <property type="match status" value="1"/>
</dbReference>
<dbReference type="InterPro" id="IPR003593">
    <property type="entry name" value="AAA+_ATPase"/>
</dbReference>
<accession>A0A9D2QK86</accession>
<proteinExistence type="inferred from homology"/>
<feature type="domain" description="ABC transporter" evidence="5">
    <location>
        <begin position="7"/>
        <end position="242"/>
    </location>
</feature>
<protein>
    <submittedName>
        <fullName evidence="6">ATP-binding cassette domain-containing protein</fullName>
    </submittedName>
</protein>
<evidence type="ECO:0000259" key="5">
    <source>
        <dbReference type="PROSITE" id="PS50893"/>
    </source>
</evidence>
<dbReference type="PROSITE" id="PS00211">
    <property type="entry name" value="ABC_TRANSPORTER_1"/>
    <property type="match status" value="1"/>
</dbReference>
<keyword evidence="4 6" id="KW-0067">ATP-binding</keyword>
<evidence type="ECO:0000313" key="7">
    <source>
        <dbReference type="Proteomes" id="UP000823922"/>
    </source>
</evidence>
<dbReference type="AlphaFoldDB" id="A0A9D2QK86"/>
<dbReference type="PROSITE" id="PS50893">
    <property type="entry name" value="ABC_TRANSPORTER_2"/>
    <property type="match status" value="1"/>
</dbReference>
<dbReference type="InterPro" id="IPR050319">
    <property type="entry name" value="ABC_transp_ATP-bind"/>
</dbReference>
<dbReference type="GO" id="GO:0005524">
    <property type="term" value="F:ATP binding"/>
    <property type="evidence" value="ECO:0007669"/>
    <property type="project" value="UniProtKB-KW"/>
</dbReference>
<dbReference type="GO" id="GO:0055085">
    <property type="term" value="P:transmembrane transport"/>
    <property type="evidence" value="ECO:0007669"/>
    <property type="project" value="UniProtKB-ARBA"/>
</dbReference>
<keyword evidence="2" id="KW-0813">Transport</keyword>
<keyword evidence="3" id="KW-0547">Nucleotide-binding</keyword>
<dbReference type="Pfam" id="PF00005">
    <property type="entry name" value="ABC_tran"/>
    <property type="match status" value="1"/>
</dbReference>
<evidence type="ECO:0000256" key="4">
    <source>
        <dbReference type="ARBA" id="ARBA00022840"/>
    </source>
</evidence>
<sequence>MSEEHILEVEELRVSYDHHRSGLLAKEGKTEVLHGVSFFIQRGEVLGLVGESGCGKSTLSRAILGLLPDYEGTIRCAAKMPQMVFQDPYSSLNPAKKVGWILEEPLRLRTKLCAEERRQKVHSMLERVGLEEKIADRFPRQLSGGQRQRVCIAESLMLEPELLIADEPVSALDVTIQAQIIELLIRLQKEMGLAILFISHDMRVVYQLCQRVMVMKDGCIVESGDVDEVYFHPQHPYTKELLEAAGIEDEAEEQRKGD</sequence>
<dbReference type="Proteomes" id="UP000823922">
    <property type="component" value="Unassembled WGS sequence"/>
</dbReference>
<evidence type="ECO:0000256" key="3">
    <source>
        <dbReference type="ARBA" id="ARBA00022741"/>
    </source>
</evidence>
<dbReference type="SMART" id="SM00382">
    <property type="entry name" value="AAA"/>
    <property type="match status" value="1"/>
</dbReference>
<name>A0A9D2QK86_9FIRM</name>
<comment type="caution">
    <text evidence="6">The sequence shown here is derived from an EMBL/GenBank/DDBJ whole genome shotgun (WGS) entry which is preliminary data.</text>
</comment>
<reference evidence="6" key="2">
    <citation type="submission" date="2021-04" db="EMBL/GenBank/DDBJ databases">
        <authorList>
            <person name="Gilroy R."/>
        </authorList>
    </citation>
    <scope>NUCLEOTIDE SEQUENCE</scope>
    <source>
        <strain evidence="6">ChiBcec1-1630</strain>
    </source>
</reference>
<dbReference type="Gene3D" id="3.40.50.300">
    <property type="entry name" value="P-loop containing nucleotide triphosphate hydrolases"/>
    <property type="match status" value="1"/>
</dbReference>